<evidence type="ECO:0000259" key="8">
    <source>
        <dbReference type="PROSITE" id="PS51194"/>
    </source>
</evidence>
<keyword evidence="10" id="KW-1185">Reference proteome</keyword>
<feature type="domain" description="Helicase C-terminal" evidence="8">
    <location>
        <begin position="1"/>
        <end position="69"/>
    </location>
</feature>
<keyword evidence="5" id="KW-0067">ATP-binding</keyword>
<evidence type="ECO:0000313" key="9">
    <source>
        <dbReference type="EMBL" id="VDP71347.1"/>
    </source>
</evidence>
<keyword evidence="6" id="KW-0694">RNA-binding</keyword>
<evidence type="ECO:0000256" key="5">
    <source>
        <dbReference type="ARBA" id="ARBA00022840"/>
    </source>
</evidence>
<proteinExistence type="predicted"/>
<gene>
    <name evidence="9" type="ORF">SMTD_LOCUS16451</name>
</gene>
<dbReference type="EMBL" id="UZAL01037192">
    <property type="protein sequence ID" value="VDP71347.1"/>
    <property type="molecule type" value="Genomic_DNA"/>
</dbReference>
<dbReference type="AlphaFoldDB" id="A0A3P8F5L6"/>
<dbReference type="Proteomes" id="UP000269396">
    <property type="component" value="Unassembled WGS sequence"/>
</dbReference>
<accession>A0A3P8F5L6</accession>
<dbReference type="Gene3D" id="3.40.50.300">
    <property type="entry name" value="P-loop containing nucleotide triphosphate hydrolases"/>
    <property type="match status" value="1"/>
</dbReference>
<organism evidence="9 10">
    <name type="scientific">Schistosoma mattheei</name>
    <dbReference type="NCBI Taxonomy" id="31246"/>
    <lineage>
        <taxon>Eukaryota</taxon>
        <taxon>Metazoa</taxon>
        <taxon>Spiralia</taxon>
        <taxon>Lophotrochozoa</taxon>
        <taxon>Platyhelminthes</taxon>
        <taxon>Trematoda</taxon>
        <taxon>Digenea</taxon>
        <taxon>Strigeidida</taxon>
        <taxon>Schistosomatoidea</taxon>
        <taxon>Schistosomatidae</taxon>
        <taxon>Schistosoma</taxon>
    </lineage>
</organism>
<sequence>MVSNVINFDFPPTPILYVHRVGRTARADQMGTALSFVSKLEESRLADVEALLNPAGAAAAVKSGVAKDFASSIFRPYQFRLSEVDGFRYRAADVMRHITRKVVREARLKEIKLELLNSERLKGYFQDHIPDLEALRHDKPLKHVAQPHLKDVPDYLVPQSLKALMPGSCHSRKATQRWKRRNLHTDDKSNTSFVDLKKRLQIKHKQAKKVS</sequence>
<dbReference type="GO" id="GO:0005829">
    <property type="term" value="C:cytosol"/>
    <property type="evidence" value="ECO:0007669"/>
    <property type="project" value="TreeGrafter"/>
</dbReference>
<name>A0A3P8F5L6_9TREM</name>
<evidence type="ECO:0000256" key="7">
    <source>
        <dbReference type="ARBA" id="ARBA00047984"/>
    </source>
</evidence>
<protein>
    <recommendedName>
        <fullName evidence="1">RNA helicase</fullName>
        <ecNumber evidence="1">3.6.4.13</ecNumber>
    </recommendedName>
</protein>
<evidence type="ECO:0000313" key="10">
    <source>
        <dbReference type="Proteomes" id="UP000269396"/>
    </source>
</evidence>
<reference evidence="9 10" key="1">
    <citation type="submission" date="2018-11" db="EMBL/GenBank/DDBJ databases">
        <authorList>
            <consortium name="Pathogen Informatics"/>
        </authorList>
    </citation>
    <scope>NUCLEOTIDE SEQUENCE [LARGE SCALE GENOMIC DNA]</scope>
    <source>
        <strain>Denwood</strain>
        <strain evidence="10">Zambia</strain>
    </source>
</reference>
<keyword evidence="4" id="KW-0347">Helicase</keyword>
<dbReference type="InterPro" id="IPR001650">
    <property type="entry name" value="Helicase_C-like"/>
</dbReference>
<evidence type="ECO:0000256" key="3">
    <source>
        <dbReference type="ARBA" id="ARBA00022801"/>
    </source>
</evidence>
<dbReference type="GO" id="GO:0003723">
    <property type="term" value="F:RNA binding"/>
    <property type="evidence" value="ECO:0007669"/>
    <property type="project" value="UniProtKB-KW"/>
</dbReference>
<evidence type="ECO:0000256" key="1">
    <source>
        <dbReference type="ARBA" id="ARBA00012552"/>
    </source>
</evidence>
<comment type="catalytic activity">
    <reaction evidence="7">
        <text>ATP + H2O = ADP + phosphate + H(+)</text>
        <dbReference type="Rhea" id="RHEA:13065"/>
        <dbReference type="ChEBI" id="CHEBI:15377"/>
        <dbReference type="ChEBI" id="CHEBI:15378"/>
        <dbReference type="ChEBI" id="CHEBI:30616"/>
        <dbReference type="ChEBI" id="CHEBI:43474"/>
        <dbReference type="ChEBI" id="CHEBI:456216"/>
        <dbReference type="EC" id="3.6.4.13"/>
    </reaction>
</comment>
<dbReference type="PANTHER" id="PTHR47959:SF21">
    <property type="entry name" value="DEAD-BOX HELICASE 56"/>
    <property type="match status" value="1"/>
</dbReference>
<keyword evidence="3" id="KW-0378">Hydrolase</keyword>
<keyword evidence="2" id="KW-0547">Nucleotide-binding</keyword>
<dbReference type="EC" id="3.6.4.13" evidence="1"/>
<dbReference type="GO" id="GO:0016787">
    <property type="term" value="F:hydrolase activity"/>
    <property type="evidence" value="ECO:0007669"/>
    <property type="project" value="UniProtKB-KW"/>
</dbReference>
<evidence type="ECO:0000256" key="2">
    <source>
        <dbReference type="ARBA" id="ARBA00022741"/>
    </source>
</evidence>
<dbReference type="PANTHER" id="PTHR47959">
    <property type="entry name" value="ATP-DEPENDENT RNA HELICASE RHLE-RELATED"/>
    <property type="match status" value="1"/>
</dbReference>
<dbReference type="PROSITE" id="PS51194">
    <property type="entry name" value="HELICASE_CTER"/>
    <property type="match status" value="1"/>
</dbReference>
<evidence type="ECO:0000256" key="6">
    <source>
        <dbReference type="ARBA" id="ARBA00022884"/>
    </source>
</evidence>
<evidence type="ECO:0000256" key="4">
    <source>
        <dbReference type="ARBA" id="ARBA00022806"/>
    </source>
</evidence>
<dbReference type="InterPro" id="IPR027417">
    <property type="entry name" value="P-loop_NTPase"/>
</dbReference>
<dbReference type="InterPro" id="IPR050079">
    <property type="entry name" value="DEAD_box_RNA_helicase"/>
</dbReference>
<dbReference type="GO" id="GO:0005524">
    <property type="term" value="F:ATP binding"/>
    <property type="evidence" value="ECO:0007669"/>
    <property type="project" value="UniProtKB-KW"/>
</dbReference>
<dbReference type="SUPFAM" id="SSF52540">
    <property type="entry name" value="P-loop containing nucleoside triphosphate hydrolases"/>
    <property type="match status" value="1"/>
</dbReference>
<dbReference type="GO" id="GO:0003724">
    <property type="term" value="F:RNA helicase activity"/>
    <property type="evidence" value="ECO:0007669"/>
    <property type="project" value="UniProtKB-EC"/>
</dbReference>